<evidence type="ECO:0000313" key="2">
    <source>
        <dbReference type="Proteomes" id="UP000294933"/>
    </source>
</evidence>
<accession>A0A4Y7QFT3</accession>
<dbReference type="OrthoDB" id="2020419at2759"/>
<protein>
    <submittedName>
        <fullName evidence="1">Uncharacterized protein</fullName>
    </submittedName>
</protein>
<keyword evidence="2" id="KW-1185">Reference proteome</keyword>
<proteinExistence type="predicted"/>
<dbReference type="AlphaFoldDB" id="A0A4Y7QFT3"/>
<reference evidence="1 2" key="1">
    <citation type="submission" date="2018-06" db="EMBL/GenBank/DDBJ databases">
        <title>A transcriptomic atlas of mushroom development highlights an independent origin of complex multicellularity.</title>
        <authorList>
            <consortium name="DOE Joint Genome Institute"/>
            <person name="Krizsan K."/>
            <person name="Almasi E."/>
            <person name="Merenyi Z."/>
            <person name="Sahu N."/>
            <person name="Viragh M."/>
            <person name="Koszo T."/>
            <person name="Mondo S."/>
            <person name="Kiss B."/>
            <person name="Balint B."/>
            <person name="Kues U."/>
            <person name="Barry K."/>
            <person name="Hegedus J.C."/>
            <person name="Henrissat B."/>
            <person name="Johnson J."/>
            <person name="Lipzen A."/>
            <person name="Ohm R."/>
            <person name="Nagy I."/>
            <person name="Pangilinan J."/>
            <person name="Yan J."/>
            <person name="Xiong Y."/>
            <person name="Grigoriev I.V."/>
            <person name="Hibbett D.S."/>
            <person name="Nagy L.G."/>
        </authorList>
    </citation>
    <scope>NUCLEOTIDE SEQUENCE [LARGE SCALE GENOMIC DNA]</scope>
    <source>
        <strain evidence="1 2">SZMC22713</strain>
    </source>
</reference>
<dbReference type="VEuPathDB" id="FungiDB:BD410DRAFT_837202"/>
<dbReference type="EMBL" id="ML170163">
    <property type="protein sequence ID" value="TDL25729.1"/>
    <property type="molecule type" value="Genomic_DNA"/>
</dbReference>
<evidence type="ECO:0000313" key="1">
    <source>
        <dbReference type="EMBL" id="TDL25729.1"/>
    </source>
</evidence>
<name>A0A4Y7QFT3_9AGAM</name>
<sequence length="537" mass="59754">MSHFICICFSKCSTRVIWQCRISEYPFACPKTPKDITKHSVTAILYNWLIVDRSILGKMQVLEEGNTDNILRPSLVRPKNTWPPPVYKFPELLQHSSQPRARASDSISYDLSFCDSYPCRFVVPSWLPEQGSAAKNHLIQIAEMSIRLNRTLVLPNVGKNRIGTCFKNAFATYYDSSELLRDRGGTGLRTVTLDAFTQWVSGRPKNPIGQIVVVESQKAASEEYGFNLDFEYKPTLLQVGRDSDPSLARHKHCLTVRIPRLTFGPFPKITIKCAPSAGDGSDGEMAASISSSILLTLGGADTFRDFLRVNRLPPTRAHDVVYGTDSINPAQTINAPIPDVFVLDWDIRRPIFPSSVSISYSPRLKEFATRIAPEDPSFVTVHWQSDSLPVIGSKSCAEELVNVVQLIIAQAQTHNDSRSSAHTVWLMNDYPTPLPQSYDDKITTWKNRSPPMSTNNRIRTLLQTTFSKQGILNSIQVIGVADALAAWNDSMLLAVGMKREWLEDQGALEIIDLMVANNAAMFVSASNGSCGRVGWAN</sequence>
<gene>
    <name evidence="1" type="ORF">BD410DRAFT_837202</name>
</gene>
<organism evidence="1 2">
    <name type="scientific">Rickenella mellea</name>
    <dbReference type="NCBI Taxonomy" id="50990"/>
    <lineage>
        <taxon>Eukaryota</taxon>
        <taxon>Fungi</taxon>
        <taxon>Dikarya</taxon>
        <taxon>Basidiomycota</taxon>
        <taxon>Agaricomycotina</taxon>
        <taxon>Agaricomycetes</taxon>
        <taxon>Hymenochaetales</taxon>
        <taxon>Rickenellaceae</taxon>
        <taxon>Rickenella</taxon>
    </lineage>
</organism>
<dbReference type="Proteomes" id="UP000294933">
    <property type="component" value="Unassembled WGS sequence"/>
</dbReference>